<dbReference type="EMBL" id="ADKX01000033">
    <property type="protein sequence ID" value="EFW04764.1"/>
    <property type="molecule type" value="Genomic_DNA"/>
</dbReference>
<name>E7GAU8_9FIRM</name>
<dbReference type="RefSeq" id="WP_008788990.1">
    <property type="nucleotide sequence ID" value="NZ_AKCB01000001.1"/>
</dbReference>
<protein>
    <recommendedName>
        <fullName evidence="4">ATP synthase I</fullName>
    </recommendedName>
</protein>
<organism evidence="2 3">
    <name type="scientific">Coprobacillus cateniformis</name>
    <dbReference type="NCBI Taxonomy" id="100884"/>
    <lineage>
        <taxon>Bacteria</taxon>
        <taxon>Bacillati</taxon>
        <taxon>Bacillota</taxon>
        <taxon>Erysipelotrichia</taxon>
        <taxon>Erysipelotrichales</taxon>
        <taxon>Coprobacillaceae</taxon>
        <taxon>Coprobacillus</taxon>
    </lineage>
</organism>
<evidence type="ECO:0000256" key="1">
    <source>
        <dbReference type="SAM" id="Phobius"/>
    </source>
</evidence>
<gene>
    <name evidence="2" type="ORF">HMPREF9488_01888</name>
</gene>
<proteinExistence type="predicted"/>
<dbReference type="STRING" id="100884.GCA_000269565_01985"/>
<dbReference type="HOGENOM" id="CLU_164602_0_0_9"/>
<dbReference type="Proteomes" id="UP000003157">
    <property type="component" value="Unassembled WGS sequence"/>
</dbReference>
<keyword evidence="1" id="KW-0812">Transmembrane</keyword>
<keyword evidence="3" id="KW-1185">Reference proteome</keyword>
<dbReference type="eggNOG" id="ENOG503352V">
    <property type="taxonomic scope" value="Bacteria"/>
</dbReference>
<evidence type="ECO:0000313" key="3">
    <source>
        <dbReference type="Proteomes" id="UP000003157"/>
    </source>
</evidence>
<evidence type="ECO:0000313" key="2">
    <source>
        <dbReference type="EMBL" id="EFW04764.1"/>
    </source>
</evidence>
<keyword evidence="1" id="KW-1133">Transmembrane helix</keyword>
<reference evidence="2 3" key="1">
    <citation type="submission" date="2010-12" db="EMBL/GenBank/DDBJ databases">
        <title>The Genome Sequence of Coprobacillus sp. strain 29_1.</title>
        <authorList>
            <consortium name="The Broad Institute Genome Sequencing Platform"/>
            <person name="Earl A."/>
            <person name="Ward D."/>
            <person name="Feldgarden M."/>
            <person name="Gevers D."/>
            <person name="Daigneault M."/>
            <person name="Sibley C.D."/>
            <person name="White A."/>
            <person name="Strauss J."/>
            <person name="Allen-Vercoe E."/>
            <person name="Young S.K."/>
            <person name="Zeng Q."/>
            <person name="Gargeya S."/>
            <person name="Fitzgerald M."/>
            <person name="Haas B."/>
            <person name="Abouelleil A."/>
            <person name="Alvarado L."/>
            <person name="Arachchi H.M."/>
            <person name="Berlin A."/>
            <person name="Brown A."/>
            <person name="Chapman S.B."/>
            <person name="Chen Z."/>
            <person name="Dunbar C."/>
            <person name="Freedman E."/>
            <person name="Gearin G."/>
            <person name="Gellesch M."/>
            <person name="Goldberg J."/>
            <person name="Griggs A."/>
            <person name="Gujja S."/>
            <person name="Heilman E."/>
            <person name="Heiman D."/>
            <person name="Howarth C."/>
            <person name="Larson L."/>
            <person name="Lui A."/>
            <person name="MacDonald P.J.P."/>
            <person name="Mehta T."/>
            <person name="Montmayeur A."/>
            <person name="Murphy C."/>
            <person name="Neiman D."/>
            <person name="Pearson M."/>
            <person name="Priest M."/>
            <person name="Roberts A."/>
            <person name="Saif S."/>
            <person name="Shea T."/>
            <person name="Shenoy N."/>
            <person name="Sisk P."/>
            <person name="Stolte C."/>
            <person name="Sykes S."/>
            <person name="White J."/>
            <person name="Yandava C."/>
            <person name="Nusbaum C."/>
            <person name="Birren B."/>
        </authorList>
    </citation>
    <scope>NUCLEOTIDE SEQUENCE [LARGE SCALE GENOMIC DNA]</scope>
    <source>
        <strain evidence="2 3">29_1</strain>
    </source>
</reference>
<sequence>MNEKTVLKSSIYVFLVGCLGLGLLSLCIQNISYILGFILGYIINIIVFLMIMKMSEGILKFSMSTAIIAVMFLAKLALYALGFYISVKSPWFHLLGVFLGYMVTKVTIYVEGFIHKGGEVDA</sequence>
<keyword evidence="1" id="KW-0472">Membrane</keyword>
<accession>E7GAU8</accession>
<feature type="transmembrane region" description="Helical" evidence="1">
    <location>
        <begin position="12"/>
        <end position="28"/>
    </location>
</feature>
<dbReference type="OrthoDB" id="1651375at2"/>
<evidence type="ECO:0008006" key="4">
    <source>
        <dbReference type="Google" id="ProtNLM"/>
    </source>
</evidence>
<dbReference type="GeneID" id="78229835"/>
<dbReference type="AlphaFoldDB" id="E7GAU8"/>
<feature type="transmembrane region" description="Helical" evidence="1">
    <location>
        <begin position="34"/>
        <end position="52"/>
    </location>
</feature>
<comment type="caution">
    <text evidence="2">The sequence shown here is derived from an EMBL/GenBank/DDBJ whole genome shotgun (WGS) entry which is preliminary data.</text>
</comment>
<feature type="transmembrane region" description="Helical" evidence="1">
    <location>
        <begin position="91"/>
        <end position="110"/>
    </location>
</feature>
<feature type="transmembrane region" description="Helical" evidence="1">
    <location>
        <begin position="64"/>
        <end position="85"/>
    </location>
</feature>